<protein>
    <submittedName>
        <fullName evidence="2">Uncharacterized protein</fullName>
    </submittedName>
</protein>
<dbReference type="AlphaFoldDB" id="A0AAW1JYN2"/>
<name>A0AAW1JYN2_POPJA</name>
<comment type="caution">
    <text evidence="2">The sequence shown here is derived from an EMBL/GenBank/DDBJ whole genome shotgun (WGS) entry which is preliminary data.</text>
</comment>
<dbReference type="Proteomes" id="UP001458880">
    <property type="component" value="Unassembled WGS sequence"/>
</dbReference>
<evidence type="ECO:0000313" key="2">
    <source>
        <dbReference type="EMBL" id="KAK9710193.1"/>
    </source>
</evidence>
<proteinExistence type="predicted"/>
<feature type="compositionally biased region" description="Basic and acidic residues" evidence="1">
    <location>
        <begin position="21"/>
        <end position="42"/>
    </location>
</feature>
<reference evidence="2 3" key="1">
    <citation type="journal article" date="2024" name="BMC Genomics">
        <title>De novo assembly and annotation of Popillia japonica's genome with initial clues to its potential as an invasive pest.</title>
        <authorList>
            <person name="Cucini C."/>
            <person name="Boschi S."/>
            <person name="Funari R."/>
            <person name="Cardaioli E."/>
            <person name="Iannotti N."/>
            <person name="Marturano G."/>
            <person name="Paoli F."/>
            <person name="Bruttini M."/>
            <person name="Carapelli A."/>
            <person name="Frati F."/>
            <person name="Nardi F."/>
        </authorList>
    </citation>
    <scope>NUCLEOTIDE SEQUENCE [LARGE SCALE GENOMIC DNA]</scope>
    <source>
        <strain evidence="2">DMR45628</strain>
    </source>
</reference>
<feature type="region of interest" description="Disordered" evidence="1">
    <location>
        <begin position="6"/>
        <end position="43"/>
    </location>
</feature>
<organism evidence="2 3">
    <name type="scientific">Popillia japonica</name>
    <name type="common">Japanese beetle</name>
    <dbReference type="NCBI Taxonomy" id="7064"/>
    <lineage>
        <taxon>Eukaryota</taxon>
        <taxon>Metazoa</taxon>
        <taxon>Ecdysozoa</taxon>
        <taxon>Arthropoda</taxon>
        <taxon>Hexapoda</taxon>
        <taxon>Insecta</taxon>
        <taxon>Pterygota</taxon>
        <taxon>Neoptera</taxon>
        <taxon>Endopterygota</taxon>
        <taxon>Coleoptera</taxon>
        <taxon>Polyphaga</taxon>
        <taxon>Scarabaeiformia</taxon>
        <taxon>Scarabaeidae</taxon>
        <taxon>Rutelinae</taxon>
        <taxon>Popillia</taxon>
    </lineage>
</organism>
<sequence>MMVYIKTQSFSEKAKSGTLRKTPDKKSQEKDNIPMTIDKENPNTDTVWKTVNRIRNNKNKSNVIYGSTNNNPNTDTVWKTVNRIRNNKNKSNVIYGSTNNTTIKRITAYADYHVCKLEPEVTEPQVINYLKEKNVIGAKCERMESRRPKEYASFKVSVPLPYKEEIRKTETWPTNVQVNSFLYRLQKPPQKK</sequence>
<dbReference type="EMBL" id="JASPKY010000297">
    <property type="protein sequence ID" value="KAK9710193.1"/>
    <property type="molecule type" value="Genomic_DNA"/>
</dbReference>
<evidence type="ECO:0000256" key="1">
    <source>
        <dbReference type="SAM" id="MobiDB-lite"/>
    </source>
</evidence>
<accession>A0AAW1JYN2</accession>
<keyword evidence="3" id="KW-1185">Reference proteome</keyword>
<evidence type="ECO:0000313" key="3">
    <source>
        <dbReference type="Proteomes" id="UP001458880"/>
    </source>
</evidence>
<gene>
    <name evidence="2" type="ORF">QE152_g26138</name>
</gene>